<reference evidence="2 3" key="1">
    <citation type="submission" date="2020-04" db="EMBL/GenBank/DDBJ databases">
        <title>Perkinsus olseni comparative genomics.</title>
        <authorList>
            <person name="Bogema D.R."/>
        </authorList>
    </citation>
    <scope>NUCLEOTIDE SEQUENCE [LARGE SCALE GENOMIC DNA]</scope>
    <source>
        <strain evidence="2 3">ATCC PRA-207</strain>
    </source>
</reference>
<dbReference type="InterPro" id="IPR025602">
    <property type="entry name" value="BCP1_family"/>
</dbReference>
<sequence>DMTDDDFHGVRMMITRLLDGKEYDIGSLAQCIIDQQNIGTIIKSGEDNKKGKGDSGGDDAFCAVATILNPVQYSKEVPGMRELINHLKKQVDKHADSDETKDAFNKMVSPAGGSGGSCCGIMLNERMINLPSELVPGIHRVLKDDVAWSLSEAAHCPAEERKYYKFTHLL</sequence>
<evidence type="ECO:0000313" key="2">
    <source>
        <dbReference type="EMBL" id="KAF4755024.1"/>
    </source>
</evidence>
<proteinExistence type="inferred from homology"/>
<comment type="similarity">
    <text evidence="1">Belongs to the BCP1 family.</text>
</comment>
<dbReference type="PANTHER" id="PTHR13261:SF0">
    <property type="entry name" value="BRCA2 AND CDKN1A-INTERACTING PROTEIN"/>
    <property type="match status" value="1"/>
</dbReference>
<evidence type="ECO:0000256" key="1">
    <source>
        <dbReference type="ARBA" id="ARBA00006781"/>
    </source>
</evidence>
<protein>
    <submittedName>
        <fullName evidence="2">Uncharacterized protein</fullName>
    </submittedName>
</protein>
<feature type="non-terminal residue" evidence="2">
    <location>
        <position position="170"/>
    </location>
</feature>
<name>A0A7J6UCT3_PEROL</name>
<dbReference type="Proteomes" id="UP000553632">
    <property type="component" value="Unassembled WGS sequence"/>
</dbReference>
<dbReference type="AlphaFoldDB" id="A0A7J6UCT3"/>
<dbReference type="PANTHER" id="PTHR13261">
    <property type="entry name" value="BRCA2 AND CDKN1A INTERACTING PROTEIN"/>
    <property type="match status" value="1"/>
</dbReference>
<comment type="caution">
    <text evidence="2">The sequence shown here is derived from an EMBL/GenBank/DDBJ whole genome shotgun (WGS) entry which is preliminary data.</text>
</comment>
<feature type="non-terminal residue" evidence="2">
    <location>
        <position position="1"/>
    </location>
</feature>
<organism evidence="2 3">
    <name type="scientific">Perkinsus olseni</name>
    <name type="common">Perkinsus atlanticus</name>
    <dbReference type="NCBI Taxonomy" id="32597"/>
    <lineage>
        <taxon>Eukaryota</taxon>
        <taxon>Sar</taxon>
        <taxon>Alveolata</taxon>
        <taxon>Perkinsozoa</taxon>
        <taxon>Perkinsea</taxon>
        <taxon>Perkinsida</taxon>
        <taxon>Perkinsidae</taxon>
        <taxon>Perkinsus</taxon>
    </lineage>
</organism>
<dbReference type="GO" id="GO:0005634">
    <property type="term" value="C:nucleus"/>
    <property type="evidence" value="ECO:0007669"/>
    <property type="project" value="TreeGrafter"/>
</dbReference>
<keyword evidence="3" id="KW-1185">Reference proteome</keyword>
<accession>A0A7J6UCT3</accession>
<dbReference type="EMBL" id="JABANO010004535">
    <property type="protein sequence ID" value="KAF4755024.1"/>
    <property type="molecule type" value="Genomic_DNA"/>
</dbReference>
<dbReference type="Pfam" id="PF13862">
    <property type="entry name" value="BCCIP"/>
    <property type="match status" value="1"/>
</dbReference>
<gene>
    <name evidence="2" type="ORF">FOZ63_012612</name>
</gene>
<evidence type="ECO:0000313" key="3">
    <source>
        <dbReference type="Proteomes" id="UP000553632"/>
    </source>
</evidence>